<accession>A0ABR3VNG4</accession>
<organism evidence="2 3">
    <name type="scientific">Humicola insolens</name>
    <name type="common">Soft-rot fungus</name>
    <dbReference type="NCBI Taxonomy" id="85995"/>
    <lineage>
        <taxon>Eukaryota</taxon>
        <taxon>Fungi</taxon>
        <taxon>Dikarya</taxon>
        <taxon>Ascomycota</taxon>
        <taxon>Pezizomycotina</taxon>
        <taxon>Sordariomycetes</taxon>
        <taxon>Sordariomycetidae</taxon>
        <taxon>Sordariales</taxon>
        <taxon>Chaetomiaceae</taxon>
        <taxon>Mycothermus</taxon>
    </lineage>
</organism>
<dbReference type="Proteomes" id="UP001583172">
    <property type="component" value="Unassembled WGS sequence"/>
</dbReference>
<proteinExistence type="predicted"/>
<reference evidence="2 3" key="1">
    <citation type="journal article" date="2024" name="Commun. Biol.">
        <title>Comparative genomic analysis of thermophilic fungi reveals convergent evolutionary adaptations and gene losses.</title>
        <authorList>
            <person name="Steindorff A.S."/>
            <person name="Aguilar-Pontes M.V."/>
            <person name="Robinson A.J."/>
            <person name="Andreopoulos B."/>
            <person name="LaButti K."/>
            <person name="Kuo A."/>
            <person name="Mondo S."/>
            <person name="Riley R."/>
            <person name="Otillar R."/>
            <person name="Haridas S."/>
            <person name="Lipzen A."/>
            <person name="Grimwood J."/>
            <person name="Schmutz J."/>
            <person name="Clum A."/>
            <person name="Reid I.D."/>
            <person name="Moisan M.C."/>
            <person name="Butler G."/>
            <person name="Nguyen T.T.M."/>
            <person name="Dewar K."/>
            <person name="Conant G."/>
            <person name="Drula E."/>
            <person name="Henrissat B."/>
            <person name="Hansel C."/>
            <person name="Singer S."/>
            <person name="Hutchinson M.I."/>
            <person name="de Vries R.P."/>
            <person name="Natvig D.O."/>
            <person name="Powell A.J."/>
            <person name="Tsang A."/>
            <person name="Grigoriev I.V."/>
        </authorList>
    </citation>
    <scope>NUCLEOTIDE SEQUENCE [LARGE SCALE GENOMIC DNA]</scope>
    <source>
        <strain evidence="2 3">CBS 620.91</strain>
    </source>
</reference>
<evidence type="ECO:0000313" key="3">
    <source>
        <dbReference type="Proteomes" id="UP001583172"/>
    </source>
</evidence>
<comment type="caution">
    <text evidence="2">The sequence shown here is derived from an EMBL/GenBank/DDBJ whole genome shotgun (WGS) entry which is preliminary data.</text>
</comment>
<gene>
    <name evidence="2" type="ORF">VTJ49DRAFT_1574</name>
</gene>
<name>A0ABR3VNG4_HUMIN</name>
<dbReference type="EMBL" id="JAZGSY010000016">
    <property type="protein sequence ID" value="KAL1843464.1"/>
    <property type="molecule type" value="Genomic_DNA"/>
</dbReference>
<feature type="region of interest" description="Disordered" evidence="1">
    <location>
        <begin position="430"/>
        <end position="506"/>
    </location>
</feature>
<protein>
    <submittedName>
        <fullName evidence="2">Uncharacterized protein</fullName>
    </submittedName>
</protein>
<evidence type="ECO:0000256" key="1">
    <source>
        <dbReference type="SAM" id="MobiDB-lite"/>
    </source>
</evidence>
<sequence>MRYDDWDIILFPTGRDAKVPFKEFKVACHVVPDLELAHIHGAVGIPVMTCFVPSLPPGAGFQISIHCWGEPSLSEFAQTYSKHTGLLKFEARIFIDGRQVASTVLDRIVNGPHLITNTCEFTKTGELQRLKFPPFRRELLYQNHWRPGDNLGRIKIVISEGFPRDSLSAPIERVKNIVAFSFQHAPLEILEANSIAWPNQAMWQPALCTSSMPVPTYQMDDGPSSHTHSPSRTAMPLRHLKNPGFAGPAIANTIFQNPASTLLGDPAIQVPYVDFSNPGPSDAPPSSDPFTGSTYLEWLNAAEDTQRGDLWDPTANLNVWSGNQRHCRQGIYDTIMPDYMPPPPQQQQPPVQTSDTMHVLGANLDVEASNLRVPTNTPIGGASDDSQSGVFSVSQKTPALPADFASSLAWSLLNQPFPLPIGSQNCASSTLEPNTVKDGQNAMMGQGRADNNPAFPTPSSSMRTEPGSGQVEKCPAPLSGAKGSNAAKRPRNFTPASVKAIDEADEPRRMSPHVQVMSFGVVDLVGEV</sequence>
<keyword evidence="3" id="KW-1185">Reference proteome</keyword>
<evidence type="ECO:0000313" key="2">
    <source>
        <dbReference type="EMBL" id="KAL1843464.1"/>
    </source>
</evidence>